<protein>
    <recommendedName>
        <fullName evidence="2 5">Alpha-galactosidase</fullName>
        <ecNumber evidence="2 5">3.2.1.22</ecNumber>
    </recommendedName>
</protein>
<dbReference type="PIRSF" id="PIRSF005536">
    <property type="entry name" value="Agal"/>
    <property type="match status" value="1"/>
</dbReference>
<dbReference type="PANTHER" id="PTHR43053:SF3">
    <property type="entry name" value="ALPHA-GALACTOSIDASE C-RELATED"/>
    <property type="match status" value="1"/>
</dbReference>
<feature type="binding site" evidence="7">
    <location>
        <position position="527"/>
    </location>
    <ligand>
        <name>substrate</name>
    </ligand>
</feature>
<feature type="binding site" evidence="7">
    <location>
        <begin position="367"/>
        <end position="368"/>
    </location>
    <ligand>
        <name>substrate</name>
    </ligand>
</feature>
<dbReference type="RefSeq" id="WP_132010581.1">
    <property type="nucleotide sequence ID" value="NZ_JABUHM010000014.1"/>
</dbReference>
<comment type="caution">
    <text evidence="10">The sequence shown here is derived from an EMBL/GenBank/DDBJ whole genome shotgun (WGS) entry which is preliminary data.</text>
</comment>
<evidence type="ECO:0000256" key="7">
    <source>
        <dbReference type="PIRSR" id="PIRSR005536-2"/>
    </source>
</evidence>
<dbReference type="Pfam" id="PF16874">
    <property type="entry name" value="Glyco_hydro_36C"/>
    <property type="match status" value="1"/>
</dbReference>
<dbReference type="InterPro" id="IPR013780">
    <property type="entry name" value="Glyco_hydro_b"/>
</dbReference>
<dbReference type="InterPro" id="IPR050985">
    <property type="entry name" value="Alpha-glycosidase_related"/>
</dbReference>
<feature type="binding site" evidence="7">
    <location>
        <position position="549"/>
    </location>
    <ligand>
        <name>substrate</name>
    </ligand>
</feature>
<dbReference type="CDD" id="cd14791">
    <property type="entry name" value="GH36"/>
    <property type="match status" value="1"/>
</dbReference>
<evidence type="ECO:0000256" key="4">
    <source>
        <dbReference type="ARBA" id="ARBA00023295"/>
    </source>
</evidence>
<dbReference type="Pfam" id="PF16875">
    <property type="entry name" value="Glyco_hydro_36N"/>
    <property type="match status" value="1"/>
</dbReference>
<dbReference type="AlphaFoldDB" id="A0A4R2B5H9"/>
<dbReference type="Proteomes" id="UP000295689">
    <property type="component" value="Unassembled WGS sequence"/>
</dbReference>
<comment type="catalytic activity">
    <reaction evidence="1 5">
        <text>Hydrolysis of terminal, non-reducing alpha-D-galactose residues in alpha-D-galactosides, including galactose oligosaccharides, galactomannans and galactolipids.</text>
        <dbReference type="EC" id="3.2.1.22"/>
    </reaction>
</comment>
<evidence type="ECO:0000256" key="2">
    <source>
        <dbReference type="ARBA" id="ARBA00012755"/>
    </source>
</evidence>
<dbReference type="PRINTS" id="PR00743">
    <property type="entry name" value="GLHYDRLASE36"/>
</dbReference>
<sequence>MAIKVNEESREFHLFNGKVSYIFRVLEKSSQLEHLYYGKKIRHRKSFRHLIEREVRPSCNLFEGDHTSSLEHIKQEYPSFGTTDYRYPAHMITDTIGSRITDFQFESYKILEGKPLLENLPAIYTEAGSEADTLEITLMDSVLNSKLILSYTIFSTCSVICRNARFINAGDEAFYLNQAMSASIDFPDDNYELVHLHGAWARENHVEIRRLSKGIQSIQSARGASSHAHNPFLALKRPDTTEHSGEVYGFSLVYSGNFLGQAEVDTYGVTRVTLGINPFQFKWKLNPGESFQTPECVMVYSGDGLNGMSQTYHQLYRSRLVRGEWRDQPRPILINNWEATYFSFNEEKVLTIAKAAKDLGIELFVLDDGWFAERHDDTSSLGDWFPNKEKLPQGIKGLSEKIEALGMKFGLWFEPEMVCKDTKLFAEHPDWIISTPGRKASHGRNQFILDFSREEVVDHIFSLMDAVLSESKISYIKWDMNRYITEAYSTALDPDRQGEVCHRYILGVYRLYEQLINKYPHILFESCAGGGARFDPGMLYYAPQAWASDNTDAIERLKIQYGTSMVYPLNSIGSHVSAVPNHQVGRTTPIESRANVAFFGTFGYELDVTKINDEEKVKVNQQTAFFKEKRELIRNGDFYRLLSPFESNEVSWMVVSKDKTEAMIGYYKVLAKPNDKYYRLKLTGLDPDKLYFLEGTGSTHYGDELMNVGIVLAEDFTDRASEYWQREKPGDFSSKLFILKEAAQEKKEGPHEELHGI</sequence>
<comment type="similarity">
    <text evidence="5">Belongs to the glycosyl hydrolase.</text>
</comment>
<dbReference type="GO" id="GO:0016052">
    <property type="term" value="P:carbohydrate catabolic process"/>
    <property type="evidence" value="ECO:0007669"/>
    <property type="project" value="InterPro"/>
</dbReference>
<reference evidence="10 11" key="1">
    <citation type="journal article" date="2015" name="Stand. Genomic Sci.">
        <title>Genomic Encyclopedia of Bacterial and Archaeal Type Strains, Phase III: the genomes of soil and plant-associated and newly described type strains.</title>
        <authorList>
            <person name="Whitman W.B."/>
            <person name="Woyke T."/>
            <person name="Klenk H.P."/>
            <person name="Zhou Y."/>
            <person name="Lilburn T.G."/>
            <person name="Beck B.J."/>
            <person name="De Vos P."/>
            <person name="Vandamme P."/>
            <person name="Eisen J.A."/>
            <person name="Garrity G."/>
            <person name="Hugenholtz P."/>
            <person name="Kyrpides N.C."/>
        </authorList>
    </citation>
    <scope>NUCLEOTIDE SEQUENCE [LARGE SCALE GENOMIC DNA]</scope>
    <source>
        <strain evidence="10 11">CV53</strain>
    </source>
</reference>
<dbReference type="InterPro" id="IPR013785">
    <property type="entry name" value="Aldolase_TIM"/>
</dbReference>
<dbReference type="GO" id="GO:0004557">
    <property type="term" value="F:alpha-galactosidase activity"/>
    <property type="evidence" value="ECO:0007669"/>
    <property type="project" value="UniProtKB-UniRule"/>
</dbReference>
<accession>A0A4R2B5H9</accession>
<dbReference type="FunFam" id="3.20.20.70:FF:000118">
    <property type="entry name" value="Alpha-galactosidase"/>
    <property type="match status" value="1"/>
</dbReference>
<evidence type="ECO:0000256" key="5">
    <source>
        <dbReference type="PIRNR" id="PIRNR005536"/>
    </source>
</evidence>
<evidence type="ECO:0000259" key="8">
    <source>
        <dbReference type="Pfam" id="PF16874"/>
    </source>
</evidence>
<dbReference type="PANTHER" id="PTHR43053">
    <property type="entry name" value="GLYCOSIDASE FAMILY 31"/>
    <property type="match status" value="1"/>
</dbReference>
<dbReference type="InterPro" id="IPR002252">
    <property type="entry name" value="Glyco_hydro_36"/>
</dbReference>
<feature type="binding site" evidence="7">
    <location>
        <begin position="477"/>
        <end position="481"/>
    </location>
    <ligand>
        <name>substrate</name>
    </ligand>
</feature>
<evidence type="ECO:0000259" key="9">
    <source>
        <dbReference type="Pfam" id="PF16875"/>
    </source>
</evidence>
<feature type="active site" description="Proton donor" evidence="6">
    <location>
        <position position="549"/>
    </location>
</feature>
<feature type="active site" description="Nucleophile" evidence="6">
    <location>
        <position position="479"/>
    </location>
</feature>
<dbReference type="SUPFAM" id="SSF51445">
    <property type="entry name" value="(Trans)glycosidases"/>
    <property type="match status" value="1"/>
</dbReference>
<dbReference type="InterPro" id="IPR031704">
    <property type="entry name" value="Glyco_hydro_36_N"/>
</dbReference>
<dbReference type="InterPro" id="IPR017853">
    <property type="entry name" value="GH"/>
</dbReference>
<dbReference type="EC" id="3.2.1.22" evidence="2 5"/>
<name>A0A4R2B5H9_9BACI</name>
<evidence type="ECO:0000256" key="6">
    <source>
        <dbReference type="PIRSR" id="PIRSR005536-1"/>
    </source>
</evidence>
<dbReference type="InterPro" id="IPR038417">
    <property type="entry name" value="Alpga-gal_N_sf"/>
</dbReference>
<feature type="binding site" evidence="7">
    <location>
        <position position="200"/>
    </location>
    <ligand>
        <name>substrate</name>
    </ligand>
</feature>
<evidence type="ECO:0000313" key="10">
    <source>
        <dbReference type="EMBL" id="TCN21453.1"/>
    </source>
</evidence>
<dbReference type="Gene3D" id="2.70.98.60">
    <property type="entry name" value="alpha-galactosidase from lactobacil brevis"/>
    <property type="match status" value="1"/>
</dbReference>
<gene>
    <name evidence="10" type="ORF">EV146_112136</name>
</gene>
<keyword evidence="11" id="KW-1185">Reference proteome</keyword>
<dbReference type="Pfam" id="PF02065">
    <property type="entry name" value="Melibiase"/>
    <property type="match status" value="1"/>
</dbReference>
<keyword evidence="4 5" id="KW-0326">Glycosidase</keyword>
<dbReference type="InterPro" id="IPR031705">
    <property type="entry name" value="Glyco_hydro_36_C"/>
</dbReference>
<dbReference type="Gene3D" id="2.60.40.1180">
    <property type="entry name" value="Golgi alpha-mannosidase II"/>
    <property type="match status" value="1"/>
</dbReference>
<dbReference type="EMBL" id="SLVV01000012">
    <property type="protein sequence ID" value="TCN21453.1"/>
    <property type="molecule type" value="Genomic_DNA"/>
</dbReference>
<proteinExistence type="inferred from homology"/>
<evidence type="ECO:0000313" key="11">
    <source>
        <dbReference type="Proteomes" id="UP000295689"/>
    </source>
</evidence>
<organism evidence="10 11">
    <name type="scientific">Mesobacillus foraminis</name>
    <dbReference type="NCBI Taxonomy" id="279826"/>
    <lineage>
        <taxon>Bacteria</taxon>
        <taxon>Bacillati</taxon>
        <taxon>Bacillota</taxon>
        <taxon>Bacilli</taxon>
        <taxon>Bacillales</taxon>
        <taxon>Bacillaceae</taxon>
        <taxon>Mesobacillus</taxon>
    </lineage>
</organism>
<evidence type="ECO:0000256" key="3">
    <source>
        <dbReference type="ARBA" id="ARBA00022801"/>
    </source>
</evidence>
<feature type="binding site" evidence="7">
    <location>
        <position position="444"/>
    </location>
    <ligand>
        <name>substrate</name>
    </ligand>
</feature>
<feature type="domain" description="Glycosyl hydrolase family 36 N-terminal" evidence="9">
    <location>
        <begin position="31"/>
        <end position="286"/>
    </location>
</feature>
<evidence type="ECO:0000256" key="1">
    <source>
        <dbReference type="ARBA" id="ARBA00001255"/>
    </source>
</evidence>
<feature type="domain" description="Glycosyl hydrolase family 36 C-terminal" evidence="8">
    <location>
        <begin position="650"/>
        <end position="739"/>
    </location>
</feature>
<keyword evidence="3 5" id="KW-0378">Hydrolase</keyword>
<dbReference type="Gene3D" id="3.20.20.70">
    <property type="entry name" value="Aldolase class I"/>
    <property type="match status" value="1"/>
</dbReference>